<comment type="caution">
    <text evidence="2">The sequence shown here is derived from an EMBL/GenBank/DDBJ whole genome shotgun (WGS) entry which is preliminary data.</text>
</comment>
<keyword evidence="3" id="KW-1185">Reference proteome</keyword>
<evidence type="ECO:0008006" key="4">
    <source>
        <dbReference type="Google" id="ProtNLM"/>
    </source>
</evidence>
<sequence length="128" mass="13690">MVMFGFLALAFSMPFHAAALKDLSSRPPWSVTMQAVYALPVGLAAVPPFSLGFSPHADAARVRPPAATRAMNLIPRAGRKTHLLPHRPGAFLRAGSISGSVTKAVPKWWTSEQPVPHGDPLVMVPCPM</sequence>
<evidence type="ECO:0000313" key="2">
    <source>
        <dbReference type="EMBL" id="GAA1821230.1"/>
    </source>
</evidence>
<organism evidence="2 3">
    <name type="scientific">Luedemannella flava</name>
    <dbReference type="NCBI Taxonomy" id="349316"/>
    <lineage>
        <taxon>Bacteria</taxon>
        <taxon>Bacillati</taxon>
        <taxon>Actinomycetota</taxon>
        <taxon>Actinomycetes</taxon>
        <taxon>Micromonosporales</taxon>
        <taxon>Micromonosporaceae</taxon>
        <taxon>Luedemannella</taxon>
    </lineage>
</organism>
<proteinExistence type="predicted"/>
<dbReference type="EMBL" id="BAAALT010000180">
    <property type="protein sequence ID" value="GAA1821230.1"/>
    <property type="molecule type" value="Genomic_DNA"/>
</dbReference>
<keyword evidence="1" id="KW-0732">Signal</keyword>
<gene>
    <name evidence="2" type="ORF">GCM10009682_46690</name>
</gene>
<reference evidence="3" key="1">
    <citation type="journal article" date="2019" name="Int. J. Syst. Evol. Microbiol.">
        <title>The Global Catalogue of Microorganisms (GCM) 10K type strain sequencing project: providing services to taxonomists for standard genome sequencing and annotation.</title>
        <authorList>
            <consortium name="The Broad Institute Genomics Platform"/>
            <consortium name="The Broad Institute Genome Sequencing Center for Infectious Disease"/>
            <person name="Wu L."/>
            <person name="Ma J."/>
        </authorList>
    </citation>
    <scope>NUCLEOTIDE SEQUENCE [LARGE SCALE GENOMIC DNA]</scope>
    <source>
        <strain evidence="3">JCM 13250</strain>
    </source>
</reference>
<name>A0ABP4YLV7_9ACTN</name>
<evidence type="ECO:0000256" key="1">
    <source>
        <dbReference type="SAM" id="SignalP"/>
    </source>
</evidence>
<dbReference type="Proteomes" id="UP001500218">
    <property type="component" value="Unassembled WGS sequence"/>
</dbReference>
<feature type="signal peptide" evidence="1">
    <location>
        <begin position="1"/>
        <end position="17"/>
    </location>
</feature>
<evidence type="ECO:0000313" key="3">
    <source>
        <dbReference type="Proteomes" id="UP001500218"/>
    </source>
</evidence>
<protein>
    <recommendedName>
        <fullName evidence="4">NADH dehydrogenase subunit 6</fullName>
    </recommendedName>
</protein>
<accession>A0ABP4YLV7</accession>
<feature type="chain" id="PRO_5046222187" description="NADH dehydrogenase subunit 6" evidence="1">
    <location>
        <begin position="18"/>
        <end position="128"/>
    </location>
</feature>